<evidence type="ECO:0000313" key="2">
    <source>
        <dbReference type="EMBL" id="BBZ79150.1"/>
    </source>
</evidence>
<dbReference type="AlphaFoldDB" id="A0A6N4WAT3"/>
<organism evidence="2 3">
    <name type="scientific">Mycolicibacterium anyangense</name>
    <dbReference type="NCBI Taxonomy" id="1431246"/>
    <lineage>
        <taxon>Bacteria</taxon>
        <taxon>Bacillati</taxon>
        <taxon>Actinomycetota</taxon>
        <taxon>Actinomycetes</taxon>
        <taxon>Mycobacteriales</taxon>
        <taxon>Mycobacteriaceae</taxon>
        <taxon>Mycolicibacterium</taxon>
    </lineage>
</organism>
<dbReference type="InterPro" id="IPR048987">
    <property type="entry name" value="PIN-TPR-GreABC"/>
</dbReference>
<dbReference type="Pfam" id="PF20698">
    <property type="entry name" value="PIN-TPR-GreABC"/>
    <property type="match status" value="1"/>
</dbReference>
<sequence length="1186" mass="129509">MVVDWAAALIKVAPPAGQMAAKGLRGFLSTWIVAYTTRRQAKKRRLGVLPYWQLRKYLSTGDALEAFASGESARYHAVGRDLVGLYKPPHEASDDGERQSVEVLLRCYTRALSTNEAVELQGGLTAQRVSSQLDERDAQRFVGEARFEENLQLMPPHRAAEARELKQDWPAVVLFVHEFVASSDRASALRSWHQDPPAWFQVRPSSAIAWFARVANDYGVREVASAAFDSAIEAGATPPAYWRTRQILMTEGDVRLCADALKPYAEQDTVARVIVTAAEVGNAEAAELLRPWDPQSTADKSLKCLLLSQLLASDDLNEAITLCESGFATLGSGACGTLQAQFQISRGTPRRTALDFADLERALEAALKARDAIRMWGGPSGRAVELAITAARLLGRDEQARSLAFAAPDGNATLAEAETEGVRRAAASLAAESNRPELARSLANSADPMTKHEVEALIAVFNEDRGTALTQLLEAIEHAVEPHDLERLSLEIALQGVRAPQLAKLAETQPDTSEEIGLVADAYSGNEEALSILRTRSRSNRLIARALIGLMIDRGETKESASIAEVAGENWSDPELELFAAELHLEADDLDSAVACADKALYMASPRWVNARRAYNVLIQAHTGRRRWGQATTAAMAVLAMDPNNVSAVWAVTVCQHQMGQIEQAWKTYTEVGGAPPPRQEIEALVRIDLWTRFEQSPSQIGTLTSLLDQFPQSRQVKAAVTNALLFLPLREDGDSDAVDLVRRTIAPLLEELQDIFIQMRIDEDDPRSALDELVRELPDTREHDQKIEQGKLPLGVAATIHRKSLTEVLSRRTDAPIFSGDSERFDVEVAAALGTLRSRVVVDLTALYTLSVLEGALSDRLLGCFLRPEAARAQVIDAIQGIDSLAGHRTMRIGRAPDGSAFPMVISTEEAVAIHARAQRIRAQFDKLAVNDTVAIGHFPEIAAMGAGRFAWIAAVDHALETHCALWCDDRMTRRMAAEKGIHVFSTHALLEALRRSGELGLSEAVSYQSMLVAQFLVGLDFRDDWLTRAAQMDGWKPRGAATYIAHCGPMPDAAPLLDFVMHSARGNLDDPESLSGWIASAAHWLVHVAGNKGAAQTNLVIFLSALLQEPWLESSKLPFVLKGIRDGIGSADVGDPLKDAMTRHYRLLAEEAGWVPAAQRIHDLVALTDVDDRVTAAGVVLLMK</sequence>
<gene>
    <name evidence="2" type="ORF">MANY_44870</name>
</gene>
<dbReference type="Proteomes" id="UP000467249">
    <property type="component" value="Chromosome"/>
</dbReference>
<dbReference type="EMBL" id="AP022620">
    <property type="protein sequence ID" value="BBZ79150.1"/>
    <property type="molecule type" value="Genomic_DNA"/>
</dbReference>
<protein>
    <recommendedName>
        <fullName evidence="1">PIN domain-containing protein</fullName>
    </recommendedName>
</protein>
<dbReference type="InterPro" id="IPR011990">
    <property type="entry name" value="TPR-like_helical_dom_sf"/>
</dbReference>
<evidence type="ECO:0000259" key="1">
    <source>
        <dbReference type="Pfam" id="PF20698"/>
    </source>
</evidence>
<dbReference type="SUPFAM" id="SSF48452">
    <property type="entry name" value="TPR-like"/>
    <property type="match status" value="1"/>
</dbReference>
<accession>A0A6N4WAT3</accession>
<proteinExistence type="predicted"/>
<dbReference type="Gene3D" id="1.25.40.10">
    <property type="entry name" value="Tetratricopeptide repeat domain"/>
    <property type="match status" value="1"/>
</dbReference>
<feature type="domain" description="PIN" evidence="1">
    <location>
        <begin position="842"/>
        <end position="979"/>
    </location>
</feature>
<keyword evidence="3" id="KW-1185">Reference proteome</keyword>
<evidence type="ECO:0000313" key="3">
    <source>
        <dbReference type="Proteomes" id="UP000467249"/>
    </source>
</evidence>
<name>A0A6N4WAT3_9MYCO</name>
<dbReference type="KEGG" id="many:MANY_44870"/>
<reference evidence="2 3" key="1">
    <citation type="journal article" date="2019" name="Emerg. Microbes Infect.">
        <title>Comprehensive subspecies identification of 175 nontuberculous mycobacteria species based on 7547 genomic profiles.</title>
        <authorList>
            <person name="Matsumoto Y."/>
            <person name="Kinjo T."/>
            <person name="Motooka D."/>
            <person name="Nabeya D."/>
            <person name="Jung N."/>
            <person name="Uechi K."/>
            <person name="Horii T."/>
            <person name="Iida T."/>
            <person name="Fujita J."/>
            <person name="Nakamura S."/>
        </authorList>
    </citation>
    <scope>NUCLEOTIDE SEQUENCE [LARGE SCALE GENOMIC DNA]</scope>
    <source>
        <strain evidence="2 3">JCM 30275</strain>
    </source>
</reference>